<proteinExistence type="predicted"/>
<dbReference type="GO" id="GO:0008270">
    <property type="term" value="F:zinc ion binding"/>
    <property type="evidence" value="ECO:0007669"/>
    <property type="project" value="InterPro"/>
</dbReference>
<dbReference type="PANTHER" id="PTHR47487">
    <property type="entry name" value="OS06G0651300 PROTEIN-RELATED"/>
    <property type="match status" value="1"/>
</dbReference>
<evidence type="ECO:0000256" key="1">
    <source>
        <dbReference type="SAM" id="MobiDB-lite"/>
    </source>
</evidence>
<dbReference type="Gene3D" id="3.30.160.60">
    <property type="entry name" value="Classic Zinc Finger"/>
    <property type="match status" value="1"/>
</dbReference>
<reference evidence="3" key="2">
    <citation type="journal article" date="2024" name="Plant">
        <title>Genomic evolution and insights into agronomic trait innovations of Sesamum species.</title>
        <authorList>
            <person name="Miao H."/>
            <person name="Wang L."/>
            <person name="Qu L."/>
            <person name="Liu H."/>
            <person name="Sun Y."/>
            <person name="Le M."/>
            <person name="Wang Q."/>
            <person name="Wei S."/>
            <person name="Zheng Y."/>
            <person name="Lin W."/>
            <person name="Duan Y."/>
            <person name="Cao H."/>
            <person name="Xiong S."/>
            <person name="Wang X."/>
            <person name="Wei L."/>
            <person name="Li C."/>
            <person name="Ma Q."/>
            <person name="Ju M."/>
            <person name="Zhao R."/>
            <person name="Li G."/>
            <person name="Mu C."/>
            <person name="Tian Q."/>
            <person name="Mei H."/>
            <person name="Zhang T."/>
            <person name="Gao T."/>
            <person name="Zhang H."/>
        </authorList>
    </citation>
    <scope>NUCLEOTIDE SEQUENCE</scope>
    <source>
        <strain evidence="3">3651</strain>
    </source>
</reference>
<dbReference type="GO" id="GO:0003676">
    <property type="term" value="F:nucleic acid binding"/>
    <property type="evidence" value="ECO:0007669"/>
    <property type="project" value="InterPro"/>
</dbReference>
<dbReference type="EMBL" id="JACGWO010000011">
    <property type="protein sequence ID" value="KAK4415185.1"/>
    <property type="molecule type" value="Genomic_DNA"/>
</dbReference>
<dbReference type="InterPro" id="IPR036236">
    <property type="entry name" value="Znf_C2H2_sf"/>
</dbReference>
<organism evidence="3 4">
    <name type="scientific">Sesamum alatum</name>
    <dbReference type="NCBI Taxonomy" id="300844"/>
    <lineage>
        <taxon>Eukaryota</taxon>
        <taxon>Viridiplantae</taxon>
        <taxon>Streptophyta</taxon>
        <taxon>Embryophyta</taxon>
        <taxon>Tracheophyta</taxon>
        <taxon>Spermatophyta</taxon>
        <taxon>Magnoliopsida</taxon>
        <taxon>eudicotyledons</taxon>
        <taxon>Gunneridae</taxon>
        <taxon>Pentapetalae</taxon>
        <taxon>asterids</taxon>
        <taxon>lamiids</taxon>
        <taxon>Lamiales</taxon>
        <taxon>Pedaliaceae</taxon>
        <taxon>Sesamum</taxon>
    </lineage>
</organism>
<dbReference type="InterPro" id="IPR003604">
    <property type="entry name" value="Matrin/U1-like-C_Znf_C2H2"/>
</dbReference>
<name>A0AAE1XNM3_9LAMI</name>
<protein>
    <recommendedName>
        <fullName evidence="2">U1-type domain-containing protein</fullName>
    </recommendedName>
</protein>
<accession>A0AAE1XNM3</accession>
<feature type="region of interest" description="Disordered" evidence="1">
    <location>
        <begin position="158"/>
        <end position="178"/>
    </location>
</feature>
<dbReference type="Proteomes" id="UP001293254">
    <property type="component" value="Unassembled WGS sequence"/>
</dbReference>
<evidence type="ECO:0000259" key="2">
    <source>
        <dbReference type="SMART" id="SM00451"/>
    </source>
</evidence>
<dbReference type="SUPFAM" id="SSF57667">
    <property type="entry name" value="beta-beta-alpha zinc fingers"/>
    <property type="match status" value="1"/>
</dbReference>
<dbReference type="InterPro" id="IPR013087">
    <property type="entry name" value="Znf_C2H2_type"/>
</dbReference>
<dbReference type="PANTHER" id="PTHR47487:SF8">
    <property type="entry name" value="OS08G0270900 PROTEIN"/>
    <property type="match status" value="1"/>
</dbReference>
<comment type="caution">
    <text evidence="3">The sequence shown here is derived from an EMBL/GenBank/DDBJ whole genome shotgun (WGS) entry which is preliminary data.</text>
</comment>
<dbReference type="AlphaFoldDB" id="A0AAE1XNM3"/>
<evidence type="ECO:0000313" key="4">
    <source>
        <dbReference type="Proteomes" id="UP001293254"/>
    </source>
</evidence>
<keyword evidence="4" id="KW-1185">Reference proteome</keyword>
<sequence length="245" mass="28290">MEWKNDHQPSSHILHSSKYSFFTQQAPPPAYMGPGSERANYQHSQYHHQKQLYPRSDELHKAIQREIEKEWIREEIILSEIMRRRTLEDEVRRELIMMESGLALRRCNNAFPFGSSPVTGSPLRVPVMETRAAGRSTGRCEGGGFQRGTFHLRISKDENTSGSKRKVATPPWRPEFRPDGMLRKKAKEEWSCALCQVSATTELPVNQHLHGNKHKSKEAAFIPQMAAKNYSYLNDNFCSNTMWKC</sequence>
<feature type="domain" description="U1-type" evidence="2">
    <location>
        <begin position="187"/>
        <end position="221"/>
    </location>
</feature>
<dbReference type="Pfam" id="PF12874">
    <property type="entry name" value="zf-met"/>
    <property type="match status" value="1"/>
</dbReference>
<dbReference type="SMART" id="SM00451">
    <property type="entry name" value="ZnF_U1"/>
    <property type="match status" value="1"/>
</dbReference>
<evidence type="ECO:0000313" key="3">
    <source>
        <dbReference type="EMBL" id="KAK4415185.1"/>
    </source>
</evidence>
<reference evidence="3" key="1">
    <citation type="submission" date="2020-06" db="EMBL/GenBank/DDBJ databases">
        <authorList>
            <person name="Li T."/>
            <person name="Hu X."/>
            <person name="Zhang T."/>
            <person name="Song X."/>
            <person name="Zhang H."/>
            <person name="Dai N."/>
            <person name="Sheng W."/>
            <person name="Hou X."/>
            <person name="Wei L."/>
        </authorList>
    </citation>
    <scope>NUCLEOTIDE SEQUENCE</scope>
    <source>
        <strain evidence="3">3651</strain>
        <tissue evidence="3">Leaf</tissue>
    </source>
</reference>
<gene>
    <name evidence="3" type="ORF">Salat_2625700</name>
</gene>